<keyword evidence="3" id="KW-1185">Reference proteome</keyword>
<proteinExistence type="predicted"/>
<name>A0AAD9T8F7_EUCGR</name>
<organism evidence="2 3">
    <name type="scientific">Eucalyptus grandis</name>
    <name type="common">Flooded gum</name>
    <dbReference type="NCBI Taxonomy" id="71139"/>
    <lineage>
        <taxon>Eukaryota</taxon>
        <taxon>Viridiplantae</taxon>
        <taxon>Streptophyta</taxon>
        <taxon>Embryophyta</taxon>
        <taxon>Tracheophyta</taxon>
        <taxon>Spermatophyta</taxon>
        <taxon>Magnoliopsida</taxon>
        <taxon>eudicotyledons</taxon>
        <taxon>Gunneridae</taxon>
        <taxon>Pentapetalae</taxon>
        <taxon>rosids</taxon>
        <taxon>malvids</taxon>
        <taxon>Myrtales</taxon>
        <taxon>Myrtaceae</taxon>
        <taxon>Myrtoideae</taxon>
        <taxon>Eucalypteae</taxon>
        <taxon>Eucalyptus</taxon>
    </lineage>
</organism>
<protein>
    <submittedName>
        <fullName evidence="2">Uncharacterized protein</fullName>
    </submittedName>
</protein>
<dbReference type="AlphaFoldDB" id="A0AAD9T8F7"/>
<reference evidence="2 3" key="1">
    <citation type="journal article" date="2014" name="Nature">
        <title>The genome of Eucalyptus grandis.</title>
        <authorList>
            <person name="Myburg A.A."/>
            <person name="Grattapaglia D."/>
            <person name="Tuskan G.A."/>
            <person name="Hellsten U."/>
            <person name="Hayes R.D."/>
            <person name="Grimwood J."/>
            <person name="Jenkins J."/>
            <person name="Lindquist E."/>
            <person name="Tice H."/>
            <person name="Bauer D."/>
            <person name="Goodstein D.M."/>
            <person name="Dubchak I."/>
            <person name="Poliakov A."/>
            <person name="Mizrachi E."/>
            <person name="Kullan A.R."/>
            <person name="Hussey S.G."/>
            <person name="Pinard D."/>
            <person name="van der Merwe K."/>
            <person name="Singh P."/>
            <person name="van Jaarsveld I."/>
            <person name="Silva-Junior O.B."/>
            <person name="Togawa R.C."/>
            <person name="Pappas M.R."/>
            <person name="Faria D.A."/>
            <person name="Sansaloni C.P."/>
            <person name="Petroli C.D."/>
            <person name="Yang X."/>
            <person name="Ranjan P."/>
            <person name="Tschaplinski T.J."/>
            <person name="Ye C.Y."/>
            <person name="Li T."/>
            <person name="Sterck L."/>
            <person name="Vanneste K."/>
            <person name="Murat F."/>
            <person name="Soler M."/>
            <person name="Clemente H.S."/>
            <person name="Saidi N."/>
            <person name="Cassan-Wang H."/>
            <person name="Dunand C."/>
            <person name="Hefer C.A."/>
            <person name="Bornberg-Bauer E."/>
            <person name="Kersting A.R."/>
            <person name="Vining K."/>
            <person name="Amarasinghe V."/>
            <person name="Ranik M."/>
            <person name="Naithani S."/>
            <person name="Elser J."/>
            <person name="Boyd A.E."/>
            <person name="Liston A."/>
            <person name="Spatafora J.W."/>
            <person name="Dharmwardhana P."/>
            <person name="Raja R."/>
            <person name="Sullivan C."/>
            <person name="Romanel E."/>
            <person name="Alves-Ferreira M."/>
            <person name="Kulheim C."/>
            <person name="Foley W."/>
            <person name="Carocha V."/>
            <person name="Paiva J."/>
            <person name="Kudrna D."/>
            <person name="Brommonschenkel S.H."/>
            <person name="Pasquali G."/>
            <person name="Byrne M."/>
            <person name="Rigault P."/>
            <person name="Tibbits J."/>
            <person name="Spokevicius A."/>
            <person name="Jones R.C."/>
            <person name="Steane D.A."/>
            <person name="Vaillancourt R.E."/>
            <person name="Potts B.M."/>
            <person name="Joubert F."/>
            <person name="Barry K."/>
            <person name="Pappas G.J."/>
            <person name="Strauss S.H."/>
            <person name="Jaiswal P."/>
            <person name="Grima-Pettenati J."/>
            <person name="Salse J."/>
            <person name="Van de Peer Y."/>
            <person name="Rokhsar D.S."/>
            <person name="Schmutz J."/>
        </authorList>
    </citation>
    <scope>NUCLEOTIDE SEQUENCE [LARGE SCALE GENOMIC DNA]</scope>
    <source>
        <strain evidence="3">cv. BRASUZ1</strain>
        <tissue evidence="2">Leaf extractions</tissue>
    </source>
</reference>
<accession>A0AAD9T8F7</accession>
<dbReference type="EMBL" id="MU851941">
    <property type="protein sequence ID" value="KAK2630983.1"/>
    <property type="molecule type" value="Genomic_DNA"/>
</dbReference>
<evidence type="ECO:0000313" key="2">
    <source>
        <dbReference type="EMBL" id="KAK2630983.1"/>
    </source>
</evidence>
<feature type="region of interest" description="Disordered" evidence="1">
    <location>
        <begin position="68"/>
        <end position="98"/>
    </location>
</feature>
<comment type="caution">
    <text evidence="2">The sequence shown here is derived from an EMBL/GenBank/DDBJ whole genome shotgun (WGS) entry which is preliminary data.</text>
</comment>
<evidence type="ECO:0000256" key="1">
    <source>
        <dbReference type="SAM" id="MobiDB-lite"/>
    </source>
</evidence>
<sequence>MASMYGGSALLSAGSTSLPPKPQTLAPISCSAASSSLSCSAATAAPRAALSSRIVSVSRSMEMAMPPPYGATASGLSSRSYGVPRKLGTKDLYDSNLR</sequence>
<gene>
    <name evidence="2" type="ORF">EUGRSUZ_L03604</name>
</gene>
<feature type="compositionally biased region" description="Basic and acidic residues" evidence="1">
    <location>
        <begin position="88"/>
        <end position="98"/>
    </location>
</feature>
<evidence type="ECO:0000313" key="3">
    <source>
        <dbReference type="Proteomes" id="UP000030711"/>
    </source>
</evidence>
<dbReference type="Proteomes" id="UP000030711">
    <property type="component" value="Unassembled WGS sequence"/>
</dbReference>